<accession>A0A1T5MPL3</accession>
<proteinExistence type="predicted"/>
<evidence type="ECO:0008006" key="4">
    <source>
        <dbReference type="Google" id="ProtNLM"/>
    </source>
</evidence>
<evidence type="ECO:0000313" key="3">
    <source>
        <dbReference type="Proteomes" id="UP000190285"/>
    </source>
</evidence>
<feature type="transmembrane region" description="Helical" evidence="1">
    <location>
        <begin position="7"/>
        <end position="28"/>
    </location>
</feature>
<keyword evidence="1" id="KW-0472">Membrane</keyword>
<dbReference type="STRING" id="36842.SAMN02194393_05082"/>
<dbReference type="OrthoDB" id="1953360at2"/>
<feature type="transmembrane region" description="Helical" evidence="1">
    <location>
        <begin position="115"/>
        <end position="133"/>
    </location>
</feature>
<feature type="transmembrane region" description="Helical" evidence="1">
    <location>
        <begin position="139"/>
        <end position="159"/>
    </location>
</feature>
<dbReference type="Proteomes" id="UP000190285">
    <property type="component" value="Unassembled WGS sequence"/>
</dbReference>
<sequence length="179" mass="20277">MKSDIRNLTFLGIITAALLVGGYFLYIISKTLPIPGSKFVFMAPYLSIFMYIAISKTKKLWTMTIVSFIFGGIMFFINPFMTMSIFLSGVLADLITVVFIRNYGTERNISISASLYPVWSFIIGVGVTNYITGNYMYKLFGIKLFALLIFIIYILGFIGTKVGFKLKSRFIIYGKNKMN</sequence>
<keyword evidence="1" id="KW-0812">Transmembrane</keyword>
<organism evidence="2 3">
    <name type="scientific">Maledivibacter halophilus</name>
    <dbReference type="NCBI Taxonomy" id="36842"/>
    <lineage>
        <taxon>Bacteria</taxon>
        <taxon>Bacillati</taxon>
        <taxon>Bacillota</taxon>
        <taxon>Clostridia</taxon>
        <taxon>Peptostreptococcales</taxon>
        <taxon>Caminicellaceae</taxon>
        <taxon>Maledivibacter</taxon>
    </lineage>
</organism>
<name>A0A1T5MPL3_9FIRM</name>
<reference evidence="2 3" key="1">
    <citation type="submission" date="2017-02" db="EMBL/GenBank/DDBJ databases">
        <authorList>
            <person name="Peterson S.W."/>
        </authorList>
    </citation>
    <scope>NUCLEOTIDE SEQUENCE [LARGE SCALE GENOMIC DNA]</scope>
    <source>
        <strain evidence="2 3">M1</strain>
    </source>
</reference>
<feature type="transmembrane region" description="Helical" evidence="1">
    <location>
        <begin position="34"/>
        <end position="53"/>
    </location>
</feature>
<dbReference type="RefSeq" id="WP_079495675.1">
    <property type="nucleotide sequence ID" value="NZ_FUZT01000020.1"/>
</dbReference>
<keyword evidence="3" id="KW-1185">Reference proteome</keyword>
<dbReference type="AlphaFoldDB" id="A0A1T5MPL3"/>
<gene>
    <name evidence="2" type="ORF">SAMN02194393_05082</name>
</gene>
<feature type="transmembrane region" description="Helical" evidence="1">
    <location>
        <begin position="60"/>
        <end position="77"/>
    </location>
</feature>
<keyword evidence="1" id="KW-1133">Transmembrane helix</keyword>
<dbReference type="EMBL" id="FUZT01000020">
    <property type="protein sequence ID" value="SKC89828.1"/>
    <property type="molecule type" value="Genomic_DNA"/>
</dbReference>
<evidence type="ECO:0000313" key="2">
    <source>
        <dbReference type="EMBL" id="SKC89828.1"/>
    </source>
</evidence>
<feature type="transmembrane region" description="Helical" evidence="1">
    <location>
        <begin position="83"/>
        <end position="103"/>
    </location>
</feature>
<evidence type="ECO:0000256" key="1">
    <source>
        <dbReference type="SAM" id="Phobius"/>
    </source>
</evidence>
<protein>
    <recommendedName>
        <fullName evidence="4">Energy-coupling factor transport system substrate-specific component</fullName>
    </recommendedName>
</protein>